<keyword evidence="4" id="KW-0472">Membrane</keyword>
<dbReference type="Proteomes" id="UP000022082">
    <property type="component" value="Unassembled WGS sequence"/>
</dbReference>
<name>A0A015Z2Q7_BACFG</name>
<keyword evidence="5" id="KW-0998">Cell outer membrane</keyword>
<evidence type="ECO:0000259" key="7">
    <source>
        <dbReference type="Pfam" id="PF07980"/>
    </source>
</evidence>
<reference evidence="9 10" key="1">
    <citation type="submission" date="2014-02" db="EMBL/GenBank/DDBJ databases">
        <authorList>
            <person name="Sears C."/>
            <person name="Carroll K."/>
            <person name="Sack B.R."/>
            <person name="Qadri F."/>
            <person name="Myers L.L."/>
            <person name="Chung G.-T."/>
            <person name="Escheverria P."/>
            <person name="Fraser C.M."/>
            <person name="Sadzewicz L."/>
            <person name="Shefchek K.A."/>
            <person name="Tallon L."/>
            <person name="Das S.P."/>
            <person name="Daugherty S."/>
            <person name="Mongodin E.F."/>
        </authorList>
    </citation>
    <scope>NUCLEOTIDE SEQUENCE [LARGE SCALE GENOMIC DNA]</scope>
    <source>
        <strain evidence="9 10">S36L11</strain>
    </source>
</reference>
<comment type="subcellular location">
    <subcellularLocation>
        <location evidence="1">Cell outer membrane</location>
    </subcellularLocation>
</comment>
<accession>A0A015Z2Q7</accession>
<keyword evidence="3 6" id="KW-0732">Signal</keyword>
<feature type="domain" description="RagB/SusD" evidence="7">
    <location>
        <begin position="359"/>
        <end position="520"/>
    </location>
</feature>
<evidence type="ECO:0000256" key="6">
    <source>
        <dbReference type="SAM" id="SignalP"/>
    </source>
</evidence>
<dbReference type="AlphaFoldDB" id="A0A015Z2Q7"/>
<comment type="caution">
    <text evidence="9">The sequence shown here is derived from an EMBL/GenBank/DDBJ whole genome shotgun (WGS) entry which is preliminary data.</text>
</comment>
<dbReference type="Pfam" id="PF07980">
    <property type="entry name" value="SusD_RagB"/>
    <property type="match status" value="1"/>
</dbReference>
<feature type="chain" id="PRO_5001479949" evidence="6">
    <location>
        <begin position="22"/>
        <end position="522"/>
    </location>
</feature>
<gene>
    <name evidence="9" type="ORF">M136_1653</name>
</gene>
<evidence type="ECO:0000256" key="3">
    <source>
        <dbReference type="ARBA" id="ARBA00022729"/>
    </source>
</evidence>
<dbReference type="InterPro" id="IPR011990">
    <property type="entry name" value="TPR-like_helical_dom_sf"/>
</dbReference>
<evidence type="ECO:0000256" key="4">
    <source>
        <dbReference type="ARBA" id="ARBA00023136"/>
    </source>
</evidence>
<evidence type="ECO:0000256" key="1">
    <source>
        <dbReference type="ARBA" id="ARBA00004442"/>
    </source>
</evidence>
<feature type="domain" description="SusD-like N-terminal" evidence="8">
    <location>
        <begin position="74"/>
        <end position="225"/>
    </location>
</feature>
<dbReference type="PATRIC" id="fig|1339327.3.peg.2292"/>
<evidence type="ECO:0000259" key="8">
    <source>
        <dbReference type="Pfam" id="PF14322"/>
    </source>
</evidence>
<dbReference type="GO" id="GO:0009279">
    <property type="term" value="C:cell outer membrane"/>
    <property type="evidence" value="ECO:0007669"/>
    <property type="project" value="UniProtKB-SubCell"/>
</dbReference>
<dbReference type="InterPro" id="IPR033985">
    <property type="entry name" value="SusD-like_N"/>
</dbReference>
<evidence type="ECO:0000313" key="10">
    <source>
        <dbReference type="Proteomes" id="UP000022082"/>
    </source>
</evidence>
<feature type="signal peptide" evidence="6">
    <location>
        <begin position="1"/>
        <end position="21"/>
    </location>
</feature>
<proteinExistence type="inferred from homology"/>
<dbReference type="RefSeq" id="WP_008659443.1">
    <property type="nucleotide sequence ID" value="NZ_JGDJ01000172.1"/>
</dbReference>
<dbReference type="Gene3D" id="1.25.40.390">
    <property type="match status" value="1"/>
</dbReference>
<dbReference type="Pfam" id="PF14322">
    <property type="entry name" value="SusD-like_3"/>
    <property type="match status" value="1"/>
</dbReference>
<sequence length="522" mass="59240">MKKITSILLFLSALLYVSCDALDLSPEDYYGSGNFWTKEAQVEGYMNGLHNNLRSSYTMFYVLGEARGGTSRYGTSSLGTSMSYSDPIKNNMLTKDNTGISNWYDLYGRIMQVNHFISEVSNGCSFLSESKKGFYLGQAYGLRALYYFMLYKTYGGVPLITDVKVLEGGKISADALYTERSTPETILKFIKSDLEASELNFGNNVTIDRAMWTKYATLMLKAEVYMWSAKVTTGDHQATGNSDLAIAQTALQPLINQFSLLDNFSEVFSKKANDEIIFAIRFKDGEATNWAGPFIYYGNIFEGQRYGRDGKLMQDTLDLKGTVGQFLHEYKKALWDSYDDEDMRRDATFMDHYGSAQKEGFGIAMKKGIGSVNSNNQRIFDTDIIVYRYADVLLMMAEIENALSGKCANYVNEVRKRAYGKNWHPQFAYTDGSYADNELTILHERDKEFVWEGKRWFDVVRMHDANGKSLAFSVAANYPNNETPDERVPLIKESEAHKLLWPIDVNTLNNDPKLEQTPGYDK</sequence>
<evidence type="ECO:0000256" key="5">
    <source>
        <dbReference type="ARBA" id="ARBA00023237"/>
    </source>
</evidence>
<dbReference type="InterPro" id="IPR012944">
    <property type="entry name" value="SusD_RagB_dom"/>
</dbReference>
<dbReference type="GeneID" id="60369575"/>
<dbReference type="EMBL" id="JGDJ01000172">
    <property type="protein sequence ID" value="EXZ29129.1"/>
    <property type="molecule type" value="Genomic_DNA"/>
</dbReference>
<comment type="similarity">
    <text evidence="2">Belongs to the SusD family.</text>
</comment>
<protein>
    <submittedName>
        <fullName evidence="9">Putative outer membrane protein</fullName>
    </submittedName>
</protein>
<organism evidence="9 10">
    <name type="scientific">Bacteroides fragilis str. S36L11</name>
    <dbReference type="NCBI Taxonomy" id="1339327"/>
    <lineage>
        <taxon>Bacteria</taxon>
        <taxon>Pseudomonadati</taxon>
        <taxon>Bacteroidota</taxon>
        <taxon>Bacteroidia</taxon>
        <taxon>Bacteroidales</taxon>
        <taxon>Bacteroidaceae</taxon>
        <taxon>Bacteroides</taxon>
    </lineage>
</organism>
<dbReference type="SUPFAM" id="SSF48452">
    <property type="entry name" value="TPR-like"/>
    <property type="match status" value="1"/>
</dbReference>
<evidence type="ECO:0000256" key="2">
    <source>
        <dbReference type="ARBA" id="ARBA00006275"/>
    </source>
</evidence>
<evidence type="ECO:0000313" key="9">
    <source>
        <dbReference type="EMBL" id="EXZ29129.1"/>
    </source>
</evidence>
<dbReference type="CDD" id="cd08977">
    <property type="entry name" value="SusD"/>
    <property type="match status" value="1"/>
</dbReference>